<dbReference type="AlphaFoldDB" id="A0AAE4Z8G0"/>
<reference evidence="3 4" key="1">
    <citation type="submission" date="2020-01" db="EMBL/GenBank/DDBJ databases">
        <title>Genomes assembled from Gulf of Kutch pelagic sediment metagenomes.</title>
        <authorList>
            <person name="Chandrashekar M."/>
            <person name="Mahajan M.S."/>
            <person name="Dave K.J."/>
            <person name="Vatsa P."/>
            <person name="Nathani N.M."/>
        </authorList>
    </citation>
    <scope>NUCLEOTIDE SEQUENCE [LARGE SCALE GENOMIC DNA]</scope>
    <source>
        <strain evidence="3">KS3-K002</strain>
    </source>
</reference>
<gene>
    <name evidence="3" type="ORF">GWO12_10870</name>
</gene>
<comment type="caution">
    <text evidence="3">The sequence shown here is derived from an EMBL/GenBank/DDBJ whole genome shotgun (WGS) entry which is preliminary data.</text>
</comment>
<evidence type="ECO:0000256" key="1">
    <source>
        <dbReference type="SAM" id="Phobius"/>
    </source>
</evidence>
<accession>A0AAE4Z8G0</accession>
<feature type="transmembrane region" description="Helical" evidence="1">
    <location>
        <begin position="390"/>
        <end position="411"/>
    </location>
</feature>
<dbReference type="EMBL" id="JAACAK010000083">
    <property type="protein sequence ID" value="NIR75593.1"/>
    <property type="molecule type" value="Genomic_DNA"/>
</dbReference>
<sequence length="517" mass="54468">MRKRVLNIVLVLAVLAAPGVVAGQEAASDILQTSVAFNGDGATLELELASGRTLKLRLDDGIAYIGGTEVGRYTEGGTLESSWRELLNGLADGQTASAWSEFSEAEFGADEPVADAIAQALRPHFAGATDQAAAGPAAADVADEAATARTAQEIAEQVGTTVGQAVREAVVGGLVVELSNADNLGRSLERIGLSRELVDVLNGDMDRRVRVVLDADEYRLPEGAALDEMLVLVETDGVIAGTVDANVLVADGSLLITSSGRIEGDVIGIDASVHNQGTIAGELRWLEQPTPVFVGPRSPRVSLDRPGPSIFSSLGRGLSALLQTIAMYALFAFLGAVAVYFFRGHLETVSDTVSYSFGRSFLAGLAGQVLFLPILVVMVALVITAIGAPFYVIGAILLALFGYLGVAHSAGENLTRYRFPSWAARVRRSNSYYYVLNGLGVLLALFVGAAVTQVFSPILGWAHDLLIVSAWILTWVAATAGLGAALLSRAGTRRTYARPREVPADSFRGADRERRAS</sequence>
<dbReference type="Proteomes" id="UP000702544">
    <property type="component" value="Unassembled WGS sequence"/>
</dbReference>
<organism evidence="3 4">
    <name type="scientific">Candidatus Kutchimonas denitrificans</name>
    <dbReference type="NCBI Taxonomy" id="3056748"/>
    <lineage>
        <taxon>Bacteria</taxon>
        <taxon>Pseudomonadati</taxon>
        <taxon>Gemmatimonadota</taxon>
        <taxon>Gemmatimonadia</taxon>
        <taxon>Candidatus Palauibacterales</taxon>
        <taxon>Candidatus Palauibacteraceae</taxon>
        <taxon>Candidatus Kutchimonas</taxon>
    </lineage>
</organism>
<proteinExistence type="predicted"/>
<keyword evidence="1" id="KW-0472">Membrane</keyword>
<feature type="transmembrane region" description="Helical" evidence="1">
    <location>
        <begin position="465"/>
        <end position="488"/>
    </location>
</feature>
<feature type="transmembrane region" description="Helical" evidence="1">
    <location>
        <begin position="320"/>
        <end position="342"/>
    </location>
</feature>
<feature type="transmembrane region" description="Helical" evidence="1">
    <location>
        <begin position="432"/>
        <end position="459"/>
    </location>
</feature>
<evidence type="ECO:0000256" key="2">
    <source>
        <dbReference type="SAM" id="SignalP"/>
    </source>
</evidence>
<evidence type="ECO:0000313" key="3">
    <source>
        <dbReference type="EMBL" id="NIR75593.1"/>
    </source>
</evidence>
<evidence type="ECO:0000313" key="4">
    <source>
        <dbReference type="Proteomes" id="UP000702544"/>
    </source>
</evidence>
<name>A0AAE4Z8G0_9BACT</name>
<protein>
    <submittedName>
        <fullName evidence="3">Uncharacterized protein</fullName>
    </submittedName>
</protein>
<keyword evidence="2" id="KW-0732">Signal</keyword>
<feature type="transmembrane region" description="Helical" evidence="1">
    <location>
        <begin position="362"/>
        <end position="384"/>
    </location>
</feature>
<feature type="signal peptide" evidence="2">
    <location>
        <begin position="1"/>
        <end position="22"/>
    </location>
</feature>
<keyword evidence="1" id="KW-1133">Transmembrane helix</keyword>
<feature type="chain" id="PRO_5042290443" evidence="2">
    <location>
        <begin position="23"/>
        <end position="517"/>
    </location>
</feature>
<keyword evidence="1" id="KW-0812">Transmembrane</keyword>